<dbReference type="WBParaSite" id="JU765_v2.g4251.t1">
    <property type="protein sequence ID" value="JU765_v2.g4251.t1"/>
    <property type="gene ID" value="JU765_v2.g4251"/>
</dbReference>
<dbReference type="Proteomes" id="UP000887576">
    <property type="component" value="Unplaced"/>
</dbReference>
<accession>A0AC34R7Y4</accession>
<evidence type="ECO:0000313" key="1">
    <source>
        <dbReference type="Proteomes" id="UP000887576"/>
    </source>
</evidence>
<evidence type="ECO:0000313" key="2">
    <source>
        <dbReference type="WBParaSite" id="JU765_v2.g4251.t1"/>
    </source>
</evidence>
<proteinExistence type="predicted"/>
<protein>
    <submittedName>
        <fullName evidence="2">Secreted protein</fullName>
    </submittedName>
</protein>
<reference evidence="2" key="1">
    <citation type="submission" date="2022-11" db="UniProtKB">
        <authorList>
            <consortium name="WormBaseParasite"/>
        </authorList>
    </citation>
    <scope>IDENTIFICATION</scope>
</reference>
<sequence>MLVLFTILCFSTMAFAAPALPSAHNSETQEKFESYYPVADIAYDAASYVPVDPLSNAKSDSAAEQPKVATEAIVNSDVDFKPESIPDDMNVQPHPIVGKPDAFVIRENNEQFMPPPNGEKPKFTGSFLKGVEFPIIPEAKSSKNEDTAVTNPAAYYLEGAKLENIKPAKCSMIGCDGPVANDGDVFFFGEKSQANKACHQTFVPLNSCLDNRGYPVGMVCTICCDCNNDFLTEIKNSRGYKQGYESS</sequence>
<organism evidence="1 2">
    <name type="scientific">Panagrolaimus sp. JU765</name>
    <dbReference type="NCBI Taxonomy" id="591449"/>
    <lineage>
        <taxon>Eukaryota</taxon>
        <taxon>Metazoa</taxon>
        <taxon>Ecdysozoa</taxon>
        <taxon>Nematoda</taxon>
        <taxon>Chromadorea</taxon>
        <taxon>Rhabditida</taxon>
        <taxon>Tylenchina</taxon>
        <taxon>Panagrolaimomorpha</taxon>
        <taxon>Panagrolaimoidea</taxon>
        <taxon>Panagrolaimidae</taxon>
        <taxon>Panagrolaimus</taxon>
    </lineage>
</organism>
<name>A0AC34R7Y4_9BILA</name>